<evidence type="ECO:0000313" key="8">
    <source>
        <dbReference type="EMBL" id="KAJ8038156.1"/>
    </source>
</evidence>
<gene>
    <name evidence="8" type="ORF">HOLleu_19155</name>
</gene>
<reference evidence="8" key="1">
    <citation type="submission" date="2021-10" db="EMBL/GenBank/DDBJ databases">
        <title>Tropical sea cucumber genome reveals ecological adaptation and Cuvierian tubules defense mechanism.</title>
        <authorList>
            <person name="Chen T."/>
        </authorList>
    </citation>
    <scope>NUCLEOTIDE SEQUENCE</scope>
    <source>
        <strain evidence="8">Nanhai2018</strain>
        <tissue evidence="8">Muscle</tissue>
    </source>
</reference>
<dbReference type="SUPFAM" id="SSF56112">
    <property type="entry name" value="Protein kinase-like (PK-like)"/>
    <property type="match status" value="1"/>
</dbReference>
<keyword evidence="1" id="KW-0433">Leucine-rich repeat</keyword>
<dbReference type="GO" id="GO:0004672">
    <property type="term" value="F:protein kinase activity"/>
    <property type="evidence" value="ECO:0007669"/>
    <property type="project" value="InterPro"/>
</dbReference>
<keyword evidence="8" id="KW-0418">Kinase</keyword>
<sequence>MAKQGKTSFMIIALVLTHILAVIDSIRASQHSWSSYCAAGETIVNCSYREILYTEINYNENFTCPVYCNTGFCCQVSTNITLRLQKRLNDKNKTFASVVSSGPVHQSVFTSEEWINSSSSFNDRLAMFEGFNGSNNNFRELPCFDKWNSLEWIDLSNNFISYLVNPFCFGNLSILTTLSLRNNILHVIIPTVFNHLKGLRYLYLNENPTITDWSFLNEAVHIKVVDIRGSCNKSVSAVSNLVIPCVKNMSVVHDNSTCVRESVDKNGGCNLSVTWPITSYMLKPIVPCESIRPLYFTSPIMSVTNTEQGSSTIKQNQPNPICVVFVNTTFEFLSPGKTCIWFPFLILVGFGCSILAVVSLLQRRALAKYQDERYSRWLFKYSPQCSKNEHSLQMQCSHEESGRNSMKYTCANTSLLPRVEQPTLPVAPNDSESLEETEMYSECYYTIKESSTSGKIFFKKDMCMIVNLRMGLLYNRWMGTIALSDDSSKCVVLTTITGDTFKNNTLHWDEYIKRALELPKNKYLISVEGTVIDEEIIYIVQEHLNCETLEVRLKKNFDICSRNASNALMMMTSEVMRHILGILEGLELLQSYGFLHPGLSAKKVLLTNRGICKLYDFCLEDDAGKIVSVKKSKMVCSRNQFAPEALIRNEYIKASDVWSAANLIWEILSGSAPFATDAETIIDQDPAMESPNTWPEKYEALRNDELCKCWHLDPSLRPTIPELRSSFHGIFDLYVAERTNSVSSDPNAGYMSMNRNVNIDGTYGIEMNVEK</sequence>
<evidence type="ECO:0000313" key="9">
    <source>
        <dbReference type="Proteomes" id="UP001152320"/>
    </source>
</evidence>
<keyword evidence="5" id="KW-0812">Transmembrane</keyword>
<keyword evidence="8" id="KW-0808">Transferase</keyword>
<dbReference type="SUPFAM" id="SSF52058">
    <property type="entry name" value="L domain-like"/>
    <property type="match status" value="1"/>
</dbReference>
<evidence type="ECO:0000256" key="3">
    <source>
        <dbReference type="ARBA" id="ARBA00022741"/>
    </source>
</evidence>
<proteinExistence type="predicted"/>
<dbReference type="PANTHER" id="PTHR24418">
    <property type="entry name" value="TYROSINE-PROTEIN KINASE"/>
    <property type="match status" value="1"/>
</dbReference>
<evidence type="ECO:0000256" key="2">
    <source>
        <dbReference type="ARBA" id="ARBA00022737"/>
    </source>
</evidence>
<dbReference type="Gene3D" id="3.80.10.10">
    <property type="entry name" value="Ribonuclease Inhibitor"/>
    <property type="match status" value="1"/>
</dbReference>
<evidence type="ECO:0000256" key="5">
    <source>
        <dbReference type="SAM" id="Phobius"/>
    </source>
</evidence>
<dbReference type="AlphaFoldDB" id="A0A9Q1C3V0"/>
<organism evidence="8 9">
    <name type="scientific">Holothuria leucospilota</name>
    <name type="common">Black long sea cucumber</name>
    <name type="synonym">Mertensiothuria leucospilota</name>
    <dbReference type="NCBI Taxonomy" id="206669"/>
    <lineage>
        <taxon>Eukaryota</taxon>
        <taxon>Metazoa</taxon>
        <taxon>Echinodermata</taxon>
        <taxon>Eleutherozoa</taxon>
        <taxon>Echinozoa</taxon>
        <taxon>Holothuroidea</taxon>
        <taxon>Aspidochirotacea</taxon>
        <taxon>Aspidochirotida</taxon>
        <taxon>Holothuriidae</taxon>
        <taxon>Holothuria</taxon>
    </lineage>
</organism>
<feature type="domain" description="Protein kinase" evidence="7">
    <location>
        <begin position="467"/>
        <end position="731"/>
    </location>
</feature>
<keyword evidence="2" id="KW-0677">Repeat</keyword>
<dbReference type="InterPro" id="IPR011009">
    <property type="entry name" value="Kinase-like_dom_sf"/>
</dbReference>
<evidence type="ECO:0000256" key="4">
    <source>
        <dbReference type="ARBA" id="ARBA00022840"/>
    </source>
</evidence>
<name>A0A9Q1C3V0_HOLLE</name>
<evidence type="ECO:0000256" key="6">
    <source>
        <dbReference type="SAM" id="SignalP"/>
    </source>
</evidence>
<keyword evidence="9" id="KW-1185">Reference proteome</keyword>
<comment type="caution">
    <text evidence="8">The sequence shown here is derived from an EMBL/GenBank/DDBJ whole genome shotgun (WGS) entry which is preliminary data.</text>
</comment>
<feature type="chain" id="PRO_5040174346" evidence="6">
    <location>
        <begin position="29"/>
        <end position="771"/>
    </location>
</feature>
<dbReference type="InterPro" id="IPR001245">
    <property type="entry name" value="Ser-Thr/Tyr_kinase_cat_dom"/>
</dbReference>
<protein>
    <submittedName>
        <fullName evidence="8">Tyrosine-protein kinase CSK</fullName>
    </submittedName>
</protein>
<dbReference type="Proteomes" id="UP001152320">
    <property type="component" value="Chromosome 8"/>
</dbReference>
<dbReference type="InterPro" id="IPR001611">
    <property type="entry name" value="Leu-rich_rpt"/>
</dbReference>
<keyword evidence="4" id="KW-0067">ATP-binding</keyword>
<keyword evidence="5" id="KW-0472">Membrane</keyword>
<dbReference type="InterPro" id="IPR000719">
    <property type="entry name" value="Prot_kinase_dom"/>
</dbReference>
<dbReference type="GO" id="GO:0005524">
    <property type="term" value="F:ATP binding"/>
    <property type="evidence" value="ECO:0007669"/>
    <property type="project" value="UniProtKB-KW"/>
</dbReference>
<keyword evidence="6" id="KW-0732">Signal</keyword>
<evidence type="ECO:0000259" key="7">
    <source>
        <dbReference type="PROSITE" id="PS50011"/>
    </source>
</evidence>
<accession>A0A9Q1C3V0</accession>
<evidence type="ECO:0000256" key="1">
    <source>
        <dbReference type="ARBA" id="ARBA00022614"/>
    </source>
</evidence>
<dbReference type="Pfam" id="PF07714">
    <property type="entry name" value="PK_Tyr_Ser-Thr"/>
    <property type="match status" value="1"/>
</dbReference>
<dbReference type="EMBL" id="JAIZAY010000008">
    <property type="protein sequence ID" value="KAJ8038156.1"/>
    <property type="molecule type" value="Genomic_DNA"/>
</dbReference>
<feature type="transmembrane region" description="Helical" evidence="5">
    <location>
        <begin position="340"/>
        <end position="361"/>
    </location>
</feature>
<dbReference type="Pfam" id="PF13855">
    <property type="entry name" value="LRR_8"/>
    <property type="match status" value="1"/>
</dbReference>
<dbReference type="PROSITE" id="PS50011">
    <property type="entry name" value="PROTEIN_KINASE_DOM"/>
    <property type="match status" value="1"/>
</dbReference>
<feature type="signal peptide" evidence="6">
    <location>
        <begin position="1"/>
        <end position="28"/>
    </location>
</feature>
<keyword evidence="5" id="KW-1133">Transmembrane helix</keyword>
<dbReference type="InterPro" id="IPR050198">
    <property type="entry name" value="Non-receptor_tyrosine_kinases"/>
</dbReference>
<dbReference type="InterPro" id="IPR032675">
    <property type="entry name" value="LRR_dom_sf"/>
</dbReference>
<dbReference type="Gene3D" id="1.10.510.10">
    <property type="entry name" value="Transferase(Phosphotransferase) domain 1"/>
    <property type="match status" value="1"/>
</dbReference>
<keyword evidence="3" id="KW-0547">Nucleotide-binding</keyword>